<reference evidence="3 4" key="1">
    <citation type="submission" date="2020-06" db="EMBL/GenBank/DDBJ databases">
        <authorList>
            <person name="Li R."/>
            <person name="Bekaert M."/>
        </authorList>
    </citation>
    <scope>NUCLEOTIDE SEQUENCE [LARGE SCALE GENOMIC DNA]</scope>
    <source>
        <strain evidence="4">wild</strain>
    </source>
</reference>
<dbReference type="GO" id="GO:0005044">
    <property type="term" value="F:scavenger receptor activity"/>
    <property type="evidence" value="ECO:0007669"/>
    <property type="project" value="InterPro"/>
</dbReference>
<evidence type="ECO:0000256" key="2">
    <source>
        <dbReference type="SAM" id="SignalP"/>
    </source>
</evidence>
<dbReference type="OrthoDB" id="6158270at2759"/>
<dbReference type="Proteomes" id="UP000507470">
    <property type="component" value="Unassembled WGS sequence"/>
</dbReference>
<name>A0A6J8CIZ8_MYTCO</name>
<evidence type="ECO:0008006" key="5">
    <source>
        <dbReference type="Google" id="ProtNLM"/>
    </source>
</evidence>
<feature type="chain" id="PRO_5027118272" description="MEGF10_11" evidence="2">
    <location>
        <begin position="17"/>
        <end position="209"/>
    </location>
</feature>
<dbReference type="AlphaFoldDB" id="A0A6J8CIZ8"/>
<evidence type="ECO:0000256" key="1">
    <source>
        <dbReference type="ARBA" id="ARBA00022536"/>
    </source>
</evidence>
<accession>A0A6J8CIZ8</accession>
<dbReference type="Gene3D" id="2.170.300.10">
    <property type="entry name" value="Tie2 ligand-binding domain superfamily"/>
    <property type="match status" value="1"/>
</dbReference>
<dbReference type="PANTHER" id="PTHR24043:SF8">
    <property type="entry name" value="EGF-LIKE DOMAIN-CONTAINING PROTEIN"/>
    <property type="match status" value="1"/>
</dbReference>
<organism evidence="3 4">
    <name type="scientific">Mytilus coruscus</name>
    <name type="common">Sea mussel</name>
    <dbReference type="NCBI Taxonomy" id="42192"/>
    <lineage>
        <taxon>Eukaryota</taxon>
        <taxon>Metazoa</taxon>
        <taxon>Spiralia</taxon>
        <taxon>Lophotrochozoa</taxon>
        <taxon>Mollusca</taxon>
        <taxon>Bivalvia</taxon>
        <taxon>Autobranchia</taxon>
        <taxon>Pteriomorphia</taxon>
        <taxon>Mytilida</taxon>
        <taxon>Mytiloidea</taxon>
        <taxon>Mytilidae</taxon>
        <taxon>Mytilinae</taxon>
        <taxon>Mytilus</taxon>
    </lineage>
</organism>
<evidence type="ECO:0000313" key="4">
    <source>
        <dbReference type="Proteomes" id="UP000507470"/>
    </source>
</evidence>
<dbReference type="InterPro" id="IPR042635">
    <property type="entry name" value="MEGF10/SREC1/2-like"/>
</dbReference>
<feature type="signal peptide" evidence="2">
    <location>
        <begin position="1"/>
        <end position="16"/>
    </location>
</feature>
<evidence type="ECO:0000313" key="3">
    <source>
        <dbReference type="EMBL" id="CAC5396428.1"/>
    </source>
</evidence>
<keyword evidence="4" id="KW-1185">Reference proteome</keyword>
<dbReference type="PANTHER" id="PTHR24043">
    <property type="entry name" value="SCAVENGER RECEPTOR CLASS F"/>
    <property type="match status" value="1"/>
</dbReference>
<dbReference type="EMBL" id="CACVKT020005613">
    <property type="protein sequence ID" value="CAC5396428.1"/>
    <property type="molecule type" value="Genomic_DNA"/>
</dbReference>
<keyword evidence="2" id="KW-0732">Signal</keyword>
<proteinExistence type="predicted"/>
<gene>
    <name evidence="3" type="ORF">MCOR_30984</name>
</gene>
<keyword evidence="1" id="KW-0245">EGF-like domain</keyword>
<protein>
    <recommendedName>
        <fullName evidence="5">MEGF10_11</fullName>
    </recommendedName>
</protein>
<sequence length="209" mass="23472">MKAILLFIAFTQKIWGLKLNDQNVCPEKVNISRSGIVWNNLIAVKGVYLQVKCCPDYGEEGNLCKACKPGTFGPDCKYSCPENYYGIQCKHQCVCALDELCNKTIGCIRQNDNERNKNETACPEGKFGLDCSNTCNCKEDQICNQTTDDCLCEKFTENCYSTANTTLTTSLTLSTDEQDTGSIEQELKQLFRKLVSELIEINILITPHF</sequence>